<evidence type="ECO:0000256" key="1">
    <source>
        <dbReference type="SAM" id="MobiDB-lite"/>
    </source>
</evidence>
<dbReference type="Proteomes" id="UP000265663">
    <property type="component" value="Unassembled WGS sequence"/>
</dbReference>
<reference evidence="2 3" key="1">
    <citation type="journal article" date="2014" name="PLoS ONE">
        <title>De novo Genome Assembly of the Fungal Plant Pathogen Pyrenophora semeniperda.</title>
        <authorList>
            <person name="Soliai M.M."/>
            <person name="Meyer S.E."/>
            <person name="Udall J.A."/>
            <person name="Elzinga D.E."/>
            <person name="Hermansen R.A."/>
            <person name="Bodily P.M."/>
            <person name="Hart A.A."/>
            <person name="Coleman C.E."/>
        </authorList>
    </citation>
    <scope>NUCLEOTIDE SEQUENCE [LARGE SCALE GENOMIC DNA]</scope>
    <source>
        <strain evidence="2 3">CCB06</strain>
        <tissue evidence="2">Mycelium</tissue>
    </source>
</reference>
<feature type="region of interest" description="Disordered" evidence="1">
    <location>
        <begin position="129"/>
        <end position="151"/>
    </location>
</feature>
<dbReference type="OrthoDB" id="3748578at2759"/>
<gene>
    <name evidence="2" type="ORF">GMOD_00001148</name>
</gene>
<feature type="region of interest" description="Disordered" evidence="1">
    <location>
        <begin position="168"/>
        <end position="187"/>
    </location>
</feature>
<protein>
    <submittedName>
        <fullName evidence="2">Uncharacterized protein</fullName>
    </submittedName>
</protein>
<feature type="region of interest" description="Disordered" evidence="1">
    <location>
        <begin position="31"/>
        <end position="101"/>
    </location>
</feature>
<sequence>MSDNGAPYDKCDQAKFTSKKKSDTLAVVVANDTTNSTSTLSCSIPSDDRNISEPPPQSSPESPLKPQRQSATFSEWSSILDQTRGPLRTTSDGNLIEEESGDWLILATPPHSRDDRELALQKHPNKAVKIPAIGLPESKNGATGLDDPRTRKPLARILKNMWTGSDRLPVESKVSGKDMDLEGGKDG</sequence>
<dbReference type="EMBL" id="KE747810">
    <property type="protein sequence ID" value="RMZ67250.1"/>
    <property type="molecule type" value="Genomic_DNA"/>
</dbReference>
<organism evidence="2 3">
    <name type="scientific">Pyrenophora seminiperda CCB06</name>
    <dbReference type="NCBI Taxonomy" id="1302712"/>
    <lineage>
        <taxon>Eukaryota</taxon>
        <taxon>Fungi</taxon>
        <taxon>Dikarya</taxon>
        <taxon>Ascomycota</taxon>
        <taxon>Pezizomycotina</taxon>
        <taxon>Dothideomycetes</taxon>
        <taxon>Pleosporomycetidae</taxon>
        <taxon>Pleosporales</taxon>
        <taxon>Pleosporineae</taxon>
        <taxon>Pleosporaceae</taxon>
        <taxon>Pyrenophora</taxon>
    </lineage>
</organism>
<proteinExistence type="predicted"/>
<accession>A0A3M7LYK5</accession>
<evidence type="ECO:0000313" key="3">
    <source>
        <dbReference type="Proteomes" id="UP000265663"/>
    </source>
</evidence>
<evidence type="ECO:0000313" key="2">
    <source>
        <dbReference type="EMBL" id="RMZ67250.1"/>
    </source>
</evidence>
<keyword evidence="3" id="KW-1185">Reference proteome</keyword>
<feature type="compositionally biased region" description="Polar residues" evidence="1">
    <location>
        <begin position="67"/>
        <end position="81"/>
    </location>
</feature>
<name>A0A3M7LYK5_9PLEO</name>
<feature type="compositionally biased region" description="Polar residues" evidence="1">
    <location>
        <begin position="31"/>
        <end position="44"/>
    </location>
</feature>
<dbReference type="AlphaFoldDB" id="A0A3M7LYK5"/>